<dbReference type="GO" id="GO:0001786">
    <property type="term" value="F:phosphatidylserine binding"/>
    <property type="evidence" value="ECO:0007669"/>
    <property type="project" value="TreeGrafter"/>
</dbReference>
<comment type="caution">
    <text evidence="4">The sequence shown here is derived from an EMBL/GenBank/DDBJ whole genome shotgun (WGS) entry which is preliminary data.</text>
</comment>
<dbReference type="GO" id="GO:0009414">
    <property type="term" value="P:response to water deprivation"/>
    <property type="evidence" value="ECO:0007669"/>
    <property type="project" value="TreeGrafter"/>
</dbReference>
<evidence type="ECO:0000256" key="2">
    <source>
        <dbReference type="ARBA" id="ARBA00023216"/>
    </source>
</evidence>
<dbReference type="PROSITE" id="PS51897">
    <property type="entry name" value="ANNEXIN_2"/>
    <property type="match status" value="1"/>
</dbReference>
<keyword evidence="2" id="KW-0041">Annexin</keyword>
<evidence type="ECO:0000256" key="3">
    <source>
        <dbReference type="SAM" id="Phobius"/>
    </source>
</evidence>
<dbReference type="SUPFAM" id="SSF47874">
    <property type="entry name" value="Annexin"/>
    <property type="match status" value="1"/>
</dbReference>
<keyword evidence="3" id="KW-0472">Membrane</keyword>
<reference evidence="4" key="1">
    <citation type="submission" date="2022-12" db="EMBL/GenBank/DDBJ databases">
        <title>Draft genome assemblies for two species of Escallonia (Escalloniales).</title>
        <authorList>
            <person name="Chanderbali A."/>
            <person name="Dervinis C."/>
            <person name="Anghel I."/>
            <person name="Soltis D."/>
            <person name="Soltis P."/>
            <person name="Zapata F."/>
        </authorList>
    </citation>
    <scope>NUCLEOTIDE SEQUENCE</scope>
    <source>
        <strain evidence="4">UCBG92.1500</strain>
        <tissue evidence="4">Leaf</tissue>
    </source>
</reference>
<dbReference type="GO" id="GO:0005886">
    <property type="term" value="C:plasma membrane"/>
    <property type="evidence" value="ECO:0007669"/>
    <property type="project" value="TreeGrafter"/>
</dbReference>
<dbReference type="GO" id="GO:0009651">
    <property type="term" value="P:response to salt stress"/>
    <property type="evidence" value="ECO:0007669"/>
    <property type="project" value="TreeGrafter"/>
</dbReference>
<dbReference type="PANTHER" id="PTHR10502">
    <property type="entry name" value="ANNEXIN"/>
    <property type="match status" value="1"/>
</dbReference>
<name>A0AA88RHE0_9ASTE</name>
<dbReference type="GO" id="GO:0005737">
    <property type="term" value="C:cytoplasm"/>
    <property type="evidence" value="ECO:0007669"/>
    <property type="project" value="TreeGrafter"/>
</dbReference>
<dbReference type="AlphaFoldDB" id="A0AA88RHE0"/>
<accession>A0AA88RHE0</accession>
<organism evidence="4 5">
    <name type="scientific">Escallonia rubra</name>
    <dbReference type="NCBI Taxonomy" id="112253"/>
    <lineage>
        <taxon>Eukaryota</taxon>
        <taxon>Viridiplantae</taxon>
        <taxon>Streptophyta</taxon>
        <taxon>Embryophyta</taxon>
        <taxon>Tracheophyta</taxon>
        <taxon>Spermatophyta</taxon>
        <taxon>Magnoliopsida</taxon>
        <taxon>eudicotyledons</taxon>
        <taxon>Gunneridae</taxon>
        <taxon>Pentapetalae</taxon>
        <taxon>asterids</taxon>
        <taxon>campanulids</taxon>
        <taxon>Escalloniales</taxon>
        <taxon>Escalloniaceae</taxon>
        <taxon>Escallonia</taxon>
    </lineage>
</organism>
<keyword evidence="5" id="KW-1185">Reference proteome</keyword>
<dbReference type="GO" id="GO:0009409">
    <property type="term" value="P:response to cold"/>
    <property type="evidence" value="ECO:0007669"/>
    <property type="project" value="TreeGrafter"/>
</dbReference>
<proteinExistence type="predicted"/>
<keyword evidence="3" id="KW-1133">Transmembrane helix</keyword>
<dbReference type="SMART" id="SM00335">
    <property type="entry name" value="ANX"/>
    <property type="match status" value="1"/>
</dbReference>
<evidence type="ECO:0000313" key="4">
    <source>
        <dbReference type="EMBL" id="KAK2982370.1"/>
    </source>
</evidence>
<evidence type="ECO:0000313" key="5">
    <source>
        <dbReference type="Proteomes" id="UP001187471"/>
    </source>
</evidence>
<feature type="transmembrane region" description="Helical" evidence="3">
    <location>
        <begin position="12"/>
        <end position="31"/>
    </location>
</feature>
<dbReference type="GO" id="GO:0005509">
    <property type="term" value="F:calcium ion binding"/>
    <property type="evidence" value="ECO:0007669"/>
    <property type="project" value="InterPro"/>
</dbReference>
<dbReference type="PANTHER" id="PTHR10502:SF207">
    <property type="entry name" value="OS09G0368850 PROTEIN"/>
    <property type="match status" value="1"/>
</dbReference>
<dbReference type="Proteomes" id="UP001187471">
    <property type="component" value="Unassembled WGS sequence"/>
</dbReference>
<dbReference type="InterPro" id="IPR037104">
    <property type="entry name" value="Annexin_sf"/>
</dbReference>
<keyword evidence="3" id="KW-0812">Transmembrane</keyword>
<gene>
    <name evidence="4" type="ORF">RJ640_008964</name>
</gene>
<dbReference type="EMBL" id="JAVXUO010001432">
    <property type="protein sequence ID" value="KAK2982370.1"/>
    <property type="molecule type" value="Genomic_DNA"/>
</dbReference>
<dbReference type="GO" id="GO:0005544">
    <property type="term" value="F:calcium-dependent phospholipid binding"/>
    <property type="evidence" value="ECO:0007669"/>
    <property type="project" value="InterPro"/>
</dbReference>
<dbReference type="InterPro" id="IPR018502">
    <property type="entry name" value="Annexin_repeat"/>
</dbReference>
<evidence type="ECO:0000256" key="1">
    <source>
        <dbReference type="ARBA" id="ARBA00022737"/>
    </source>
</evidence>
<dbReference type="Gene3D" id="1.10.220.10">
    <property type="entry name" value="Annexin"/>
    <property type="match status" value="2"/>
</dbReference>
<dbReference type="GO" id="GO:0009408">
    <property type="term" value="P:response to heat"/>
    <property type="evidence" value="ECO:0007669"/>
    <property type="project" value="TreeGrafter"/>
</dbReference>
<sequence length="158" mass="18298">MESSSQASRKYALECQFLNSCFLGFFLYFFFSGNNIVNRKELVEFLIPRNSQQLKLICQTYASLYNRDILSDLSEMRTTDVFANVIYLRISEAQERDAAIVRDAMFGWRVNLRNLIEVVCTRSSSDLNSIKQAYRVRYSSNFEQDVASKTAGSYKEVL</sequence>
<protein>
    <submittedName>
        <fullName evidence="4">Uncharacterized protein</fullName>
    </submittedName>
</protein>
<dbReference type="Pfam" id="PF00191">
    <property type="entry name" value="Annexin"/>
    <property type="match status" value="1"/>
</dbReference>
<keyword evidence="1" id="KW-0677">Repeat</keyword>